<organism evidence="2 3">
    <name type="scientific">Marchantia polymorpha subsp. ruderalis</name>
    <dbReference type="NCBI Taxonomy" id="1480154"/>
    <lineage>
        <taxon>Eukaryota</taxon>
        <taxon>Viridiplantae</taxon>
        <taxon>Streptophyta</taxon>
        <taxon>Embryophyta</taxon>
        <taxon>Marchantiophyta</taxon>
        <taxon>Marchantiopsida</taxon>
        <taxon>Marchantiidae</taxon>
        <taxon>Marchantiales</taxon>
        <taxon>Marchantiaceae</taxon>
        <taxon>Marchantia</taxon>
    </lineage>
</organism>
<sequence length="395" mass="43395">MLVQELYHCPGAEARLWPWLCFGLVRDGDGDVWMKKTNSEVLNAQKWSQARSTALFTGKENALHELLDKAGRSCWVMLPTPALPEGNIYKSCLPRDVACRCSQTVKSNHLHTCSAQSRAEQRIVNVRLMLLLSIMHNLIRVDESLGLGSRGGRFIAYTKVGHAKEKSRGQASPSMFMSLQQHASPVGWLGVGHWGLVRLGLCCYPWTLWKYRLHTPTEVVASSVSLNASLISPCATTTSDLDREEENSCRPLPPSPSAPAAEVARDSQVNLMKFIETSDDIPVQQIHRNVSLFCSIGRASANRRPGGGLVLIFSWIMLNLLHPHKRRAGSAAMAWPGLASELASWLRSLALACERANVGIIPSAGVSPDDRESIAPRSFVLPVARATWSRSPGAF</sequence>
<dbReference type="AlphaFoldDB" id="A0A176W0F1"/>
<evidence type="ECO:0000313" key="2">
    <source>
        <dbReference type="EMBL" id="OAE25952.1"/>
    </source>
</evidence>
<gene>
    <name evidence="2" type="ORF">AXG93_1712s1310</name>
</gene>
<evidence type="ECO:0000313" key="3">
    <source>
        <dbReference type="Proteomes" id="UP000077202"/>
    </source>
</evidence>
<name>A0A176W0F1_MARPO</name>
<proteinExistence type="predicted"/>
<accession>A0A176W0F1</accession>
<keyword evidence="3" id="KW-1185">Reference proteome</keyword>
<feature type="region of interest" description="Disordered" evidence="1">
    <location>
        <begin position="237"/>
        <end position="260"/>
    </location>
</feature>
<dbReference type="EMBL" id="LVLJ01002271">
    <property type="protein sequence ID" value="OAE25952.1"/>
    <property type="molecule type" value="Genomic_DNA"/>
</dbReference>
<dbReference type="Proteomes" id="UP000077202">
    <property type="component" value="Unassembled WGS sequence"/>
</dbReference>
<protein>
    <submittedName>
        <fullName evidence="2">Uncharacterized protein</fullName>
    </submittedName>
</protein>
<evidence type="ECO:0000256" key="1">
    <source>
        <dbReference type="SAM" id="MobiDB-lite"/>
    </source>
</evidence>
<comment type="caution">
    <text evidence="2">The sequence shown here is derived from an EMBL/GenBank/DDBJ whole genome shotgun (WGS) entry which is preliminary data.</text>
</comment>
<reference evidence="2" key="1">
    <citation type="submission" date="2016-03" db="EMBL/GenBank/DDBJ databases">
        <title>Mechanisms controlling the formation of the plant cell surface in tip-growing cells are functionally conserved among land plants.</title>
        <authorList>
            <person name="Honkanen S."/>
            <person name="Jones V.A."/>
            <person name="Morieri G."/>
            <person name="Champion C."/>
            <person name="Hetherington A.J."/>
            <person name="Kelly S."/>
            <person name="Saint-Marcoux D."/>
            <person name="Proust H."/>
            <person name="Prescott H."/>
            <person name="Dolan L."/>
        </authorList>
    </citation>
    <scope>NUCLEOTIDE SEQUENCE [LARGE SCALE GENOMIC DNA]</scope>
    <source>
        <tissue evidence="2">Whole gametophyte</tissue>
    </source>
</reference>